<dbReference type="EMBL" id="CP042906">
    <property type="protein sequence ID" value="QEX18465.1"/>
    <property type="molecule type" value="Genomic_DNA"/>
</dbReference>
<feature type="domain" description="Hydantoinase A/oxoprolinase" evidence="1">
    <location>
        <begin position="185"/>
        <end position="327"/>
    </location>
</feature>
<dbReference type="GO" id="GO:0017168">
    <property type="term" value="F:5-oxoprolinase (ATP-hydrolyzing) activity"/>
    <property type="evidence" value="ECO:0007669"/>
    <property type="project" value="TreeGrafter"/>
</dbReference>
<evidence type="ECO:0000313" key="4">
    <source>
        <dbReference type="Proteomes" id="UP000326202"/>
    </source>
</evidence>
<feature type="domain" description="Hydantoinase/oxoprolinase N-terminal" evidence="2">
    <location>
        <begin position="5"/>
        <end position="165"/>
    </location>
</feature>
<evidence type="ECO:0000259" key="1">
    <source>
        <dbReference type="Pfam" id="PF01968"/>
    </source>
</evidence>
<dbReference type="InterPro" id="IPR045079">
    <property type="entry name" value="Oxoprolinase-like"/>
</dbReference>
<reference evidence="3 4" key="1">
    <citation type="submission" date="2019-08" db="EMBL/GenBank/DDBJ databases">
        <title>Hyperibacter terrae gen. nov., sp. nov. and Hyperibacter viscosus sp. nov., two new members in the family Rhodospirillaceae isolated from the rhizosphere of Hypericum perforatum.</title>
        <authorList>
            <person name="Noviana Z."/>
        </authorList>
    </citation>
    <scope>NUCLEOTIDE SEQUENCE [LARGE SCALE GENOMIC DNA]</scope>
    <source>
        <strain evidence="3 4">R5913</strain>
    </source>
</reference>
<evidence type="ECO:0000259" key="2">
    <source>
        <dbReference type="Pfam" id="PF05378"/>
    </source>
</evidence>
<proteinExistence type="predicted"/>
<dbReference type="Pfam" id="PF01968">
    <property type="entry name" value="Hydantoinase_A"/>
    <property type="match status" value="1"/>
</dbReference>
<evidence type="ECO:0000313" key="3">
    <source>
        <dbReference type="EMBL" id="QEX18465.1"/>
    </source>
</evidence>
<keyword evidence="4" id="KW-1185">Reference proteome</keyword>
<gene>
    <name evidence="3" type="ORF">FRZ44_37720</name>
</gene>
<dbReference type="RefSeq" id="WP_191908182.1">
    <property type="nucleotide sequence ID" value="NZ_CP042906.1"/>
</dbReference>
<dbReference type="InterPro" id="IPR043129">
    <property type="entry name" value="ATPase_NBD"/>
</dbReference>
<dbReference type="AlphaFoldDB" id="A0A5J6MPB0"/>
<dbReference type="KEGG" id="htq:FRZ44_37720"/>
<dbReference type="InterPro" id="IPR008040">
    <property type="entry name" value="Hydant_A_N"/>
</dbReference>
<dbReference type="PANTHER" id="PTHR11365">
    <property type="entry name" value="5-OXOPROLINASE RELATED"/>
    <property type="match status" value="1"/>
</dbReference>
<sequence>MPVLLGLDTGGTYTDAALFDPARGVLAAAKSLTTKHDLSIGVGGAIAQVLPLASEPIVMVSLSTTLATNALVEGQGSPICLLLLGYERQALERAGLRQAMGSDPVEFIAGGHGPMGDEQAPLDRGAVEKAIRAYAPKVAAFAVSGYFSVRNPAHELAVKAMVRDIAGLPVTCGHELTSKLDAPRRALTVALNARLIPQLQQLIRAVEGILKSQSIEAPLMVVKGDGSLIAAEVALNCPVETILSGPAASLVGAHHLCGSGDVVVSDMGGTTTDVAMLSGGRPVLNREGAIVGGWRTMVEAVAVHSYGLGGDSELRLDETGGLILGPRRSVPLALLGAQHPGTIEKLKHQVEEAVRVGYDGQFLLRLRRLDTKESGLRPDELDLWEALEAGPLALSDILQGPARQRAMKRLLDRGLAALSSFTPSDAAHALGLQQTWSQEASVLGARLWIRRLDALGGEKLKEIEPFCRRIVEQAVRQSVAAILGTTFDQSLGIAPDKMGALGELVMARMAAGTASDSPLVTLDMNLKRPLVGIGAPAATYYPEIARRLGTELIVPPHADVCNAVGAVAGGVLQRVELLISQPTEGRFRVHLPDGVADFNQLAAAVEKAEAVASAQARRLAHEAGAAEPEIKLEREDKVVPAVQGMTLFIESRIRATAFGRPRLATAGAA</sequence>
<dbReference type="GO" id="GO:0005829">
    <property type="term" value="C:cytosol"/>
    <property type="evidence" value="ECO:0007669"/>
    <property type="project" value="TreeGrafter"/>
</dbReference>
<dbReference type="PANTHER" id="PTHR11365:SF2">
    <property type="entry name" value="5-OXOPROLINASE"/>
    <property type="match status" value="1"/>
</dbReference>
<dbReference type="Proteomes" id="UP000326202">
    <property type="component" value="Chromosome"/>
</dbReference>
<dbReference type="GO" id="GO:0006749">
    <property type="term" value="P:glutathione metabolic process"/>
    <property type="evidence" value="ECO:0007669"/>
    <property type="project" value="TreeGrafter"/>
</dbReference>
<dbReference type="Pfam" id="PF05378">
    <property type="entry name" value="Hydant_A_N"/>
    <property type="match status" value="1"/>
</dbReference>
<accession>A0A5J6MPB0</accession>
<organism evidence="3 4">
    <name type="scientific">Hypericibacter terrae</name>
    <dbReference type="NCBI Taxonomy" id="2602015"/>
    <lineage>
        <taxon>Bacteria</taxon>
        <taxon>Pseudomonadati</taxon>
        <taxon>Pseudomonadota</taxon>
        <taxon>Alphaproteobacteria</taxon>
        <taxon>Rhodospirillales</taxon>
        <taxon>Dongiaceae</taxon>
        <taxon>Hypericibacter</taxon>
    </lineage>
</organism>
<dbReference type="SUPFAM" id="SSF53067">
    <property type="entry name" value="Actin-like ATPase domain"/>
    <property type="match status" value="2"/>
</dbReference>
<dbReference type="InterPro" id="IPR002821">
    <property type="entry name" value="Hydantoinase_A"/>
</dbReference>
<name>A0A5J6MPB0_9PROT</name>
<protein>
    <submittedName>
        <fullName evidence="3">Hydantoinase</fullName>
    </submittedName>
</protein>